<feature type="chain" id="PRO_5030029298" evidence="2">
    <location>
        <begin position="19"/>
        <end position="840"/>
    </location>
</feature>
<keyword evidence="4" id="KW-1185">Reference proteome</keyword>
<dbReference type="EMBL" id="FOAJ01000015">
    <property type="protein sequence ID" value="SEL83866.1"/>
    <property type="molecule type" value="Genomic_DNA"/>
</dbReference>
<gene>
    <name evidence="3" type="ORF">SAMN05192542_11548</name>
</gene>
<accession>A0A1H7THQ4</accession>
<protein>
    <submittedName>
        <fullName evidence="3">Phospholipase C</fullName>
    </submittedName>
</protein>
<dbReference type="PROSITE" id="PS51257">
    <property type="entry name" value="PROKAR_LIPOPROTEIN"/>
    <property type="match status" value="1"/>
</dbReference>
<dbReference type="Gene3D" id="3.40.720.10">
    <property type="entry name" value="Alkaline Phosphatase, subunit A"/>
    <property type="match status" value="2"/>
</dbReference>
<dbReference type="PANTHER" id="PTHR31956:SF1">
    <property type="entry name" value="NON-SPECIFIC PHOSPHOLIPASE C1"/>
    <property type="match status" value="1"/>
</dbReference>
<dbReference type="InterPro" id="IPR013783">
    <property type="entry name" value="Ig-like_fold"/>
</dbReference>
<feature type="signal peptide" evidence="2">
    <location>
        <begin position="1"/>
        <end position="18"/>
    </location>
</feature>
<keyword evidence="2" id="KW-0732">Signal</keyword>
<proteinExistence type="predicted"/>
<dbReference type="Proteomes" id="UP000199120">
    <property type="component" value="Unassembled WGS sequence"/>
</dbReference>
<dbReference type="RefSeq" id="WP_090542920.1">
    <property type="nucleotide sequence ID" value="NZ_FNSR01000001.1"/>
</dbReference>
<dbReference type="InterPro" id="IPR017850">
    <property type="entry name" value="Alkaline_phosphatase_core_sf"/>
</dbReference>
<dbReference type="STRING" id="416943.SAMN05445871_1089"/>
<dbReference type="AlphaFoldDB" id="A0A1H7THQ4"/>
<name>A0A1H7THQ4_9BURK</name>
<organism evidence="3 4">
    <name type="scientific">Paraburkholderia caballeronis</name>
    <dbReference type="NCBI Taxonomy" id="416943"/>
    <lineage>
        <taxon>Bacteria</taxon>
        <taxon>Pseudomonadati</taxon>
        <taxon>Pseudomonadota</taxon>
        <taxon>Betaproteobacteria</taxon>
        <taxon>Burkholderiales</taxon>
        <taxon>Burkholderiaceae</taxon>
        <taxon>Paraburkholderia</taxon>
    </lineage>
</organism>
<dbReference type="PANTHER" id="PTHR31956">
    <property type="entry name" value="NON-SPECIFIC PHOSPHOLIPASE C4-RELATED"/>
    <property type="match status" value="1"/>
</dbReference>
<dbReference type="OrthoDB" id="9770871at2"/>
<dbReference type="Gene3D" id="2.60.40.10">
    <property type="entry name" value="Immunoglobulins"/>
    <property type="match status" value="1"/>
</dbReference>
<dbReference type="GO" id="GO:0042578">
    <property type="term" value="F:phosphoric ester hydrolase activity"/>
    <property type="evidence" value="ECO:0007669"/>
    <property type="project" value="UniProtKB-ARBA"/>
</dbReference>
<dbReference type="InterPro" id="IPR007312">
    <property type="entry name" value="Phosphoesterase"/>
</dbReference>
<keyword evidence="1" id="KW-0378">Hydrolase</keyword>
<sequence>MKLRALTLACSAALLSLAGCGGSDDHPSSSTVTVSGVAAQGIPVVGVPVTLTDSTGKAAQSAVTDSNGHYSVVVTGKAPFVLTVPVTDADGTPTVLSSVIDPASSGAAIANLNPLTTIVTQRLFGAVLTSAPTATQISGAKISSTSIKQAATDVNGVLQPLYTAFGVPANAVSDPFGNASYEANSSNPLDNLFDIAHFTVHTNTVNVGVGTGGSNSSTHQAVQLPLTGAMPAPLQAGPVAAALALNNGPTTTPIQHVIVIVGENQTFDGLFGGYVPPSGQTVKNLLSEGIINADGSPGPNFSRAAQNQGATQTAYTINPTRSSPFSVLPQPETTGILNPTTLTTAGGTPDARFPANLPNGPFQISKYVPYATSDNIPPAFGITLYASTGDPVHRFFQMWQQTGGDNSKLDMFTWVATTVGQGGDTVSDDSSQLQITPQNPAQGGELMGFMNMSAGDAPYFKSLAQQFAISDNYHQSVMGGTGMNFFQIATGDMPWFNSAGAVATPPANQIENPNPLSGTPNFYTQDGYEGGSYVNCSDASQPGVGTILSYLATKNVPSNCEPGKFYLVNNYNPGYETDGTPAPIGPNNFNYPPQTVPTIAESLAQHKVSWKWYTGARDAADVTAEAALLTALAAQAGVTLPQAAAVGEAQAAQYNNIGDPLVASTNVITNPALNANLNDLTSLDRDITGGTLPSVSYVVPKNLDSGHPGYSAPATLEAFLQHVVGEVQANPALWANTAILVTTDEGGGHFDTGPIQNLDFFGDGPRIPMLVVSPYARTGMVDHTYYDHASVLKFIERNWRLPPLSKRSRDRLPNPVASQQNAYLPANSTAIGDLMPMFSF</sequence>
<evidence type="ECO:0000313" key="4">
    <source>
        <dbReference type="Proteomes" id="UP000199120"/>
    </source>
</evidence>
<evidence type="ECO:0000313" key="3">
    <source>
        <dbReference type="EMBL" id="SEL83866.1"/>
    </source>
</evidence>
<reference evidence="4" key="1">
    <citation type="submission" date="2016-10" db="EMBL/GenBank/DDBJ databases">
        <authorList>
            <person name="Varghese N."/>
            <person name="Submissions S."/>
        </authorList>
    </citation>
    <scope>NUCLEOTIDE SEQUENCE [LARGE SCALE GENOMIC DNA]</scope>
    <source>
        <strain evidence="4">LMG 26416</strain>
    </source>
</reference>
<dbReference type="Pfam" id="PF04185">
    <property type="entry name" value="Phosphoesterase"/>
    <property type="match status" value="1"/>
</dbReference>
<evidence type="ECO:0000256" key="1">
    <source>
        <dbReference type="ARBA" id="ARBA00022801"/>
    </source>
</evidence>
<evidence type="ECO:0000256" key="2">
    <source>
        <dbReference type="SAM" id="SignalP"/>
    </source>
</evidence>